<evidence type="ECO:0000256" key="8">
    <source>
        <dbReference type="SAM" id="Coils"/>
    </source>
</evidence>
<dbReference type="REBASE" id="284558">
    <property type="entry name" value="M2.MweAP02ORF2225P"/>
</dbReference>
<dbReference type="Pfam" id="PF02384">
    <property type="entry name" value="N6_Mtase"/>
    <property type="match status" value="1"/>
</dbReference>
<dbReference type="SUPFAM" id="SSF53335">
    <property type="entry name" value="S-adenosyl-L-methionine-dependent methyltransferases"/>
    <property type="match status" value="1"/>
</dbReference>
<dbReference type="InterPro" id="IPR038333">
    <property type="entry name" value="T1MK-like_N_sf"/>
</dbReference>
<dbReference type="PROSITE" id="PS00092">
    <property type="entry name" value="N6_MTASE"/>
    <property type="match status" value="1"/>
</dbReference>
<evidence type="ECO:0000256" key="4">
    <source>
        <dbReference type="ARBA" id="ARBA00022679"/>
    </source>
</evidence>
<dbReference type="PANTHER" id="PTHR42933">
    <property type="entry name" value="SLR6095 PROTEIN"/>
    <property type="match status" value="1"/>
</dbReference>
<keyword evidence="3" id="KW-0489">Methyltransferase</keyword>
<evidence type="ECO:0000256" key="3">
    <source>
        <dbReference type="ARBA" id="ARBA00022603"/>
    </source>
</evidence>
<comment type="catalytic activity">
    <reaction evidence="7">
        <text>a 2'-deoxyadenosine in DNA + S-adenosyl-L-methionine = an N(6)-methyl-2'-deoxyadenosine in DNA + S-adenosyl-L-homocysteine + H(+)</text>
        <dbReference type="Rhea" id="RHEA:15197"/>
        <dbReference type="Rhea" id="RHEA-COMP:12418"/>
        <dbReference type="Rhea" id="RHEA-COMP:12419"/>
        <dbReference type="ChEBI" id="CHEBI:15378"/>
        <dbReference type="ChEBI" id="CHEBI:57856"/>
        <dbReference type="ChEBI" id="CHEBI:59789"/>
        <dbReference type="ChEBI" id="CHEBI:90615"/>
        <dbReference type="ChEBI" id="CHEBI:90616"/>
        <dbReference type="EC" id="2.1.1.72"/>
    </reaction>
</comment>
<evidence type="ECO:0000313" key="12">
    <source>
        <dbReference type="Proteomes" id="UP000249762"/>
    </source>
</evidence>
<protein>
    <recommendedName>
        <fullName evidence="2">site-specific DNA-methyltransferase (adenine-specific)</fullName>
        <ecNumber evidence="2">2.1.1.72</ecNumber>
    </recommendedName>
</protein>
<dbReference type="GO" id="GO:0008170">
    <property type="term" value="F:N-methyltransferase activity"/>
    <property type="evidence" value="ECO:0007669"/>
    <property type="project" value="InterPro"/>
</dbReference>
<dbReference type="InterPro" id="IPR051537">
    <property type="entry name" value="DNA_Adenine_Mtase"/>
</dbReference>
<keyword evidence="12" id="KW-1185">Reference proteome</keyword>
<organism evidence="11 12">
    <name type="scientific">Mycoplasma wenyonii</name>
    <dbReference type="NCBI Taxonomy" id="65123"/>
    <lineage>
        <taxon>Bacteria</taxon>
        <taxon>Bacillati</taxon>
        <taxon>Mycoplasmatota</taxon>
        <taxon>Mollicutes</taxon>
        <taxon>Mycoplasmataceae</taxon>
        <taxon>Mycoplasma</taxon>
    </lineage>
</organism>
<evidence type="ECO:0000256" key="5">
    <source>
        <dbReference type="ARBA" id="ARBA00022691"/>
    </source>
</evidence>
<dbReference type="PRINTS" id="PR00507">
    <property type="entry name" value="N12N6MTFRASE"/>
</dbReference>
<dbReference type="GO" id="GO:0009007">
    <property type="term" value="F:site-specific DNA-methyltransferase (adenine-specific) activity"/>
    <property type="evidence" value="ECO:0007669"/>
    <property type="project" value="UniProtKB-EC"/>
</dbReference>
<dbReference type="InterPro" id="IPR002052">
    <property type="entry name" value="DNA_methylase_N6_adenine_CS"/>
</dbReference>
<gene>
    <name evidence="11" type="ORF">DNK47_02235</name>
</gene>
<dbReference type="GO" id="GO:0009307">
    <property type="term" value="P:DNA restriction-modification system"/>
    <property type="evidence" value="ECO:0007669"/>
    <property type="project" value="UniProtKB-KW"/>
</dbReference>
<dbReference type="InterPro" id="IPR022749">
    <property type="entry name" value="D12N6_MeTrfase_N"/>
</dbReference>
<dbReference type="RefSeq" id="WP_112665563.1">
    <property type="nucleotide sequence ID" value="NZ_QKVO01000008.1"/>
</dbReference>
<keyword evidence="5" id="KW-0949">S-adenosyl-L-methionine</keyword>
<name>A0A328PPC9_9MOLU</name>
<dbReference type="InterPro" id="IPR003356">
    <property type="entry name" value="DNA_methylase_A-5"/>
</dbReference>
<dbReference type="PANTHER" id="PTHR42933:SF1">
    <property type="entry name" value="SITE-SPECIFIC DNA-METHYLTRANSFERASE (ADENINE-SPECIFIC)"/>
    <property type="match status" value="1"/>
</dbReference>
<dbReference type="EC" id="2.1.1.72" evidence="2"/>
<dbReference type="Proteomes" id="UP000249762">
    <property type="component" value="Unassembled WGS sequence"/>
</dbReference>
<feature type="coiled-coil region" evidence="8">
    <location>
        <begin position="487"/>
        <end position="532"/>
    </location>
</feature>
<keyword evidence="8" id="KW-0175">Coiled coil</keyword>
<dbReference type="Gene3D" id="3.40.50.150">
    <property type="entry name" value="Vaccinia Virus protein VP39"/>
    <property type="match status" value="1"/>
</dbReference>
<comment type="caution">
    <text evidence="11">The sequence shown here is derived from an EMBL/GenBank/DDBJ whole genome shotgun (WGS) entry which is preliminary data.</text>
</comment>
<accession>A0A328PPC9</accession>
<sequence length="537" mass="61271">MTELELRENIAKSIWKIADGLRNMVDGWDFKEYVLGFMFYKYISERLKSDINENERQSDSNFDYADLSDEDVLDEMKESLKQEKGYFILPSDLFENVLKEAEKSSHADGIQERLKRAFDNISESARGCKSFEYFSSLFSVIQLNSSEKLGKTLEIKNKRILEILKGINKIKQELCGEGVYIDSFGAAYEYLIGMYAQSAGKSGGEFFTPSEVSELLAKLALDNRTKIEKVYDPACGSGSLLLKFLSAVKEKGGSLSKIYGQEINDTTHKLAFMNMFLRNVNYNDFDIAFGDTLLSPLSKEHCEIDAIVSNPPYSSVWKGHEVAEIKSDPRYSPAGALAPKNRSDLAFVMHSCYCLKNQGGVAAIVLFPGVFYRKGAEEKIRKYLIESNYVDSIIALPDNLFFGTNIATCILVLKKGRPNTDIFFIDASKEFEKAKTKNRLAKENIQKILDTYYSRKVIPFFSRSVSYEEIKEQDYNLAINRYVFAEEKEEEIDIDELNREMELAEREIERLKVELQKVIREIEAELKREEEGIAHGG</sequence>
<comment type="similarity">
    <text evidence="1">Belongs to the N(4)/N(6)-methyltransferase family.</text>
</comment>
<dbReference type="Pfam" id="PF12161">
    <property type="entry name" value="HsdM_N"/>
    <property type="match status" value="1"/>
</dbReference>
<keyword evidence="6" id="KW-0680">Restriction system</keyword>
<keyword evidence="4" id="KW-0808">Transferase</keyword>
<feature type="domain" description="N6 adenine-specific DNA methyltransferase N-terminal" evidence="10">
    <location>
        <begin position="10"/>
        <end position="151"/>
    </location>
</feature>
<dbReference type="InterPro" id="IPR029063">
    <property type="entry name" value="SAM-dependent_MTases_sf"/>
</dbReference>
<dbReference type="NCBIfam" id="TIGR00497">
    <property type="entry name" value="hsdM"/>
    <property type="match status" value="1"/>
</dbReference>
<reference evidence="12" key="1">
    <citation type="submission" date="2018-06" db="EMBL/GenBank/DDBJ databases">
        <authorList>
            <person name="Martinez Ocampo F."/>
            <person name="Quiroz Castaneda R.E."/>
            <person name="Rojas Lopez X."/>
        </authorList>
    </citation>
    <scope>NUCLEOTIDE SEQUENCE [LARGE SCALE GENOMIC DNA]</scope>
    <source>
        <strain evidence="12">INIFAP02</strain>
    </source>
</reference>
<proteinExistence type="inferred from homology"/>
<feature type="domain" description="DNA methylase adenine-specific" evidence="9">
    <location>
        <begin position="181"/>
        <end position="490"/>
    </location>
</feature>
<dbReference type="InterPro" id="IPR004546">
    <property type="entry name" value="Restrct_endonuc_T1M"/>
</dbReference>
<dbReference type="OrthoDB" id="9814572at2"/>
<evidence type="ECO:0000259" key="10">
    <source>
        <dbReference type="Pfam" id="PF12161"/>
    </source>
</evidence>
<dbReference type="GO" id="GO:0003677">
    <property type="term" value="F:DNA binding"/>
    <property type="evidence" value="ECO:0007669"/>
    <property type="project" value="InterPro"/>
</dbReference>
<evidence type="ECO:0000256" key="6">
    <source>
        <dbReference type="ARBA" id="ARBA00022747"/>
    </source>
</evidence>
<evidence type="ECO:0000259" key="9">
    <source>
        <dbReference type="Pfam" id="PF02384"/>
    </source>
</evidence>
<dbReference type="AlphaFoldDB" id="A0A328PPC9"/>
<evidence type="ECO:0000313" key="11">
    <source>
        <dbReference type="EMBL" id="RAO94976.1"/>
    </source>
</evidence>
<dbReference type="EMBL" id="QKVO01000008">
    <property type="protein sequence ID" value="RAO94976.1"/>
    <property type="molecule type" value="Genomic_DNA"/>
</dbReference>
<evidence type="ECO:0000256" key="1">
    <source>
        <dbReference type="ARBA" id="ARBA00006594"/>
    </source>
</evidence>
<evidence type="ECO:0000256" key="7">
    <source>
        <dbReference type="ARBA" id="ARBA00047942"/>
    </source>
</evidence>
<dbReference type="GO" id="GO:0032259">
    <property type="term" value="P:methylation"/>
    <property type="evidence" value="ECO:0007669"/>
    <property type="project" value="UniProtKB-KW"/>
</dbReference>
<evidence type="ECO:0000256" key="2">
    <source>
        <dbReference type="ARBA" id="ARBA00011900"/>
    </source>
</evidence>
<dbReference type="Gene3D" id="1.20.1260.30">
    <property type="match status" value="1"/>
</dbReference>